<evidence type="ECO:0000256" key="3">
    <source>
        <dbReference type="ARBA" id="ARBA00023163"/>
    </source>
</evidence>
<dbReference type="PROSITE" id="PS00041">
    <property type="entry name" value="HTH_ARAC_FAMILY_1"/>
    <property type="match status" value="1"/>
</dbReference>
<feature type="transmembrane region" description="Helical" evidence="4">
    <location>
        <begin position="141"/>
        <end position="160"/>
    </location>
</feature>
<evidence type="ECO:0000256" key="1">
    <source>
        <dbReference type="ARBA" id="ARBA00023015"/>
    </source>
</evidence>
<feature type="transmembrane region" description="Helical" evidence="4">
    <location>
        <begin position="181"/>
        <end position="201"/>
    </location>
</feature>
<dbReference type="Gene3D" id="1.10.10.60">
    <property type="entry name" value="Homeodomain-like"/>
    <property type="match status" value="1"/>
</dbReference>
<keyword evidence="7" id="KW-1185">Reference proteome</keyword>
<dbReference type="InterPro" id="IPR009057">
    <property type="entry name" value="Homeodomain-like_sf"/>
</dbReference>
<dbReference type="Proteomes" id="UP001598019">
    <property type="component" value="Unassembled WGS sequence"/>
</dbReference>
<feature type="transmembrane region" description="Helical" evidence="4">
    <location>
        <begin position="58"/>
        <end position="78"/>
    </location>
</feature>
<keyword evidence="4" id="KW-0812">Transmembrane</keyword>
<proteinExistence type="predicted"/>
<feature type="transmembrane region" description="Helical" evidence="4">
    <location>
        <begin position="6"/>
        <end position="22"/>
    </location>
</feature>
<feature type="transmembrane region" description="Helical" evidence="4">
    <location>
        <begin position="27"/>
        <end position="46"/>
    </location>
</feature>
<dbReference type="PROSITE" id="PS01124">
    <property type="entry name" value="HTH_ARAC_FAMILY_2"/>
    <property type="match status" value="1"/>
</dbReference>
<name>A0ABW6DI22_9BACT</name>
<dbReference type="RefSeq" id="WP_377980734.1">
    <property type="nucleotide sequence ID" value="NZ_JBBKXX010000002.1"/>
</dbReference>
<keyword evidence="2" id="KW-0238">DNA-binding</keyword>
<dbReference type="SMART" id="SM00342">
    <property type="entry name" value="HTH_ARAC"/>
    <property type="match status" value="1"/>
</dbReference>
<keyword evidence="4" id="KW-1133">Transmembrane helix</keyword>
<organism evidence="6 7">
    <name type="scientific">Aquirufa esocilacus</name>
    <dbReference type="NCBI Taxonomy" id="3096513"/>
    <lineage>
        <taxon>Bacteria</taxon>
        <taxon>Pseudomonadati</taxon>
        <taxon>Bacteroidota</taxon>
        <taxon>Cytophagia</taxon>
        <taxon>Cytophagales</taxon>
        <taxon>Flectobacillaceae</taxon>
        <taxon>Aquirufa</taxon>
    </lineage>
</organism>
<dbReference type="PANTHER" id="PTHR43280">
    <property type="entry name" value="ARAC-FAMILY TRANSCRIPTIONAL REGULATOR"/>
    <property type="match status" value="1"/>
</dbReference>
<protein>
    <submittedName>
        <fullName evidence="6">AraC family transcriptional regulator</fullName>
    </submittedName>
</protein>
<dbReference type="InterPro" id="IPR018062">
    <property type="entry name" value="HTH_AraC-typ_CS"/>
</dbReference>
<feature type="transmembrane region" description="Helical" evidence="4">
    <location>
        <begin position="221"/>
        <end position="241"/>
    </location>
</feature>
<evidence type="ECO:0000256" key="2">
    <source>
        <dbReference type="ARBA" id="ARBA00023125"/>
    </source>
</evidence>
<keyword evidence="3" id="KW-0804">Transcription</keyword>
<evidence type="ECO:0000256" key="4">
    <source>
        <dbReference type="SAM" id="Phobius"/>
    </source>
</evidence>
<sequence length="386" mass="44878">MLYTSIILVLLVAFFFIVNHWNQNRGVAYLVFIILDKALTQFSLLVLNTTQDATTFTLVYHLSPLIVLQGPFFLYYLKSLMKGEFVWNKRLLLFSIPTLLFLINLIPFYSLPFENRVVYLSEPLLSQYLKGYLFLSLKQQYLFISIYNTAFVIYGVWFINQLKAGGGIYIKKKVTVLFTRIFIVSFLTIIPGLVVVFLLSLNSKQTGMIDFFNPDAVNTNYLYFQSLVLPISFFFVPNWLYNEKEPLSFLDNFLLTWKKVTSEHAKTSADDSFEKSTDFARIIAYIETEKPYVKTQFSLHDISQALNIPHNRVTNFFNKQLKVPFPTYRNKLRIEHATNLLRSGTHLTTSIEGIAEMSGFKSKSIFYKTFKEAYGTTPVDWIRENL</sequence>
<dbReference type="SUPFAM" id="SSF46689">
    <property type="entry name" value="Homeodomain-like"/>
    <property type="match status" value="1"/>
</dbReference>
<reference evidence="6 7" key="1">
    <citation type="submission" date="2024-03" db="EMBL/GenBank/DDBJ databases">
        <title>Aquirufa genome sequencing.</title>
        <authorList>
            <person name="Pitt A."/>
            <person name="Hahn M.W."/>
        </authorList>
    </citation>
    <scope>NUCLEOTIDE SEQUENCE [LARGE SCALE GENOMIC DNA]</scope>
    <source>
        <strain evidence="6 7">HETE-83D</strain>
    </source>
</reference>
<keyword evidence="1" id="KW-0805">Transcription regulation</keyword>
<keyword evidence="4" id="KW-0472">Membrane</keyword>
<dbReference type="InterPro" id="IPR018060">
    <property type="entry name" value="HTH_AraC"/>
</dbReference>
<comment type="caution">
    <text evidence="6">The sequence shown here is derived from an EMBL/GenBank/DDBJ whole genome shotgun (WGS) entry which is preliminary data.</text>
</comment>
<dbReference type="PANTHER" id="PTHR43280:SF2">
    <property type="entry name" value="HTH-TYPE TRANSCRIPTIONAL REGULATOR EXSA"/>
    <property type="match status" value="1"/>
</dbReference>
<evidence type="ECO:0000259" key="5">
    <source>
        <dbReference type="PROSITE" id="PS01124"/>
    </source>
</evidence>
<feature type="domain" description="HTH araC/xylS-type" evidence="5">
    <location>
        <begin position="280"/>
        <end position="384"/>
    </location>
</feature>
<dbReference type="Pfam" id="PF12833">
    <property type="entry name" value="HTH_18"/>
    <property type="match status" value="1"/>
</dbReference>
<feature type="transmembrane region" description="Helical" evidence="4">
    <location>
        <begin position="90"/>
        <end position="111"/>
    </location>
</feature>
<dbReference type="EMBL" id="JBBKXX010000002">
    <property type="protein sequence ID" value="MFD3408338.1"/>
    <property type="molecule type" value="Genomic_DNA"/>
</dbReference>
<accession>A0ABW6DI22</accession>
<gene>
    <name evidence="6" type="ORF">SKC37_06705</name>
</gene>
<evidence type="ECO:0000313" key="6">
    <source>
        <dbReference type="EMBL" id="MFD3408338.1"/>
    </source>
</evidence>
<evidence type="ECO:0000313" key="7">
    <source>
        <dbReference type="Proteomes" id="UP001598019"/>
    </source>
</evidence>